<name>A0A168INI4_9BACL</name>
<dbReference type="RefSeq" id="WP_068535936.1">
    <property type="nucleotide sequence ID" value="NZ_LVJH01000043.1"/>
</dbReference>
<dbReference type="SUPFAM" id="SSF54001">
    <property type="entry name" value="Cysteine proteinases"/>
    <property type="match status" value="1"/>
</dbReference>
<dbReference type="InterPro" id="IPR002931">
    <property type="entry name" value="Transglutaminase-like"/>
</dbReference>
<keyword evidence="4" id="KW-1185">Reference proteome</keyword>
<dbReference type="GO" id="GO:0005737">
    <property type="term" value="C:cytoplasm"/>
    <property type="evidence" value="ECO:0007669"/>
    <property type="project" value="TreeGrafter"/>
</dbReference>
<feature type="signal peptide" evidence="1">
    <location>
        <begin position="1"/>
        <end position="21"/>
    </location>
</feature>
<comment type="caution">
    <text evidence="3">The sequence shown here is derived from an EMBL/GenBank/DDBJ whole genome shotgun (WGS) entry which is preliminary data.</text>
</comment>
<evidence type="ECO:0000313" key="3">
    <source>
        <dbReference type="EMBL" id="OAB39509.1"/>
    </source>
</evidence>
<dbReference type="InterPro" id="IPR052557">
    <property type="entry name" value="CAP/Cytokinesis_protein"/>
</dbReference>
<dbReference type="SMART" id="SM00460">
    <property type="entry name" value="TGc"/>
    <property type="match status" value="1"/>
</dbReference>
<feature type="domain" description="Transglutaminase-like" evidence="2">
    <location>
        <begin position="173"/>
        <end position="235"/>
    </location>
</feature>
<keyword evidence="1" id="KW-0732">Signal</keyword>
<accession>A0A168INI4</accession>
<dbReference type="PANTHER" id="PTHR46333">
    <property type="entry name" value="CYTOKINESIS PROTEIN 3"/>
    <property type="match status" value="1"/>
</dbReference>
<protein>
    <submittedName>
        <fullName evidence="3">Transglutaminase</fullName>
    </submittedName>
</protein>
<dbReference type="Gene3D" id="3.10.620.30">
    <property type="match status" value="1"/>
</dbReference>
<dbReference type="EMBL" id="LVJH01000043">
    <property type="protein sequence ID" value="OAB39509.1"/>
    <property type="molecule type" value="Genomic_DNA"/>
</dbReference>
<gene>
    <name evidence="3" type="ORF">PGLA_19095</name>
</gene>
<evidence type="ECO:0000256" key="1">
    <source>
        <dbReference type="SAM" id="SignalP"/>
    </source>
</evidence>
<dbReference type="Pfam" id="PF01841">
    <property type="entry name" value="Transglut_core"/>
    <property type="match status" value="1"/>
</dbReference>
<dbReference type="PANTHER" id="PTHR46333:SF2">
    <property type="entry name" value="CYTOKINESIS PROTEIN 3"/>
    <property type="match status" value="1"/>
</dbReference>
<evidence type="ECO:0000259" key="2">
    <source>
        <dbReference type="SMART" id="SM00460"/>
    </source>
</evidence>
<dbReference type="STRING" id="494026.PGLA_19095"/>
<dbReference type="OrthoDB" id="9788327at2"/>
<evidence type="ECO:0000313" key="4">
    <source>
        <dbReference type="Proteomes" id="UP000076967"/>
    </source>
</evidence>
<feature type="chain" id="PRO_5038769959" evidence="1">
    <location>
        <begin position="22"/>
        <end position="378"/>
    </location>
</feature>
<organism evidence="3 4">
    <name type="scientific">Paenibacillus glacialis</name>
    <dbReference type="NCBI Taxonomy" id="494026"/>
    <lineage>
        <taxon>Bacteria</taxon>
        <taxon>Bacillati</taxon>
        <taxon>Bacillota</taxon>
        <taxon>Bacilli</taxon>
        <taxon>Bacillales</taxon>
        <taxon>Paenibacillaceae</taxon>
        <taxon>Paenibacillus</taxon>
    </lineage>
</organism>
<dbReference type="Proteomes" id="UP000076967">
    <property type="component" value="Unassembled WGS sequence"/>
</dbReference>
<dbReference type="AlphaFoldDB" id="A0A168INI4"/>
<sequence length="378" mass="42693">MTKGRDRLVKVLLIGMLMAVAVPPTVDFEQVYAASKSTVVRSVSDIQELLLSAMNNTQVNVTFEYKGKTKSLKTQLKQALDQAMESDPYINYTIASYGYSYRGSPSAADVTVKLSYRETAQETAYVEKRVKSVLKEIIVPGMNDHEKVKAIHDWIVIHLQYDKTLQKYTAYEGLSTGSAVCQGYSLLTYKMLKESGIQNKIVEGTATPKGSGISQLHAWNLVLISGSWYHLDTTWDDPVPDQKNVVSIEYYLRNDKQMRKDHTWTKPYPKATTLYRNTLSTLVQQGGNKTSFFKKLVKDLQYNLYEKSEIVSSSTQLKAKAKASIQQGDKSIVFRFHGNEASLMEALQQLYTLNIKGISYNHSPFEETGDLKVVVTWK</sequence>
<dbReference type="InterPro" id="IPR038765">
    <property type="entry name" value="Papain-like_cys_pep_sf"/>
</dbReference>
<reference evidence="3 4" key="1">
    <citation type="submission" date="2016-03" db="EMBL/GenBank/DDBJ databases">
        <title>Draft genome sequence of Paenibacillus glacialis DSM 22343.</title>
        <authorList>
            <person name="Shin S.-K."/>
            <person name="Yi H."/>
        </authorList>
    </citation>
    <scope>NUCLEOTIDE SEQUENCE [LARGE SCALE GENOMIC DNA]</scope>
    <source>
        <strain evidence="3 4">DSM 22343</strain>
    </source>
</reference>
<proteinExistence type="predicted"/>